<sequence length="1178" mass="126256">MVRVLTAHHFASQDIQTCEDPVAVTAVPPDKLLIASANHVVEVRDLSKGGEAVSSFPTVDLVQHMSYCSTGNYVATLEGAPSGPQGGQGCVARVYSRWDLQAMASSAPAAQSQPMRARIAGCVTPSPSQDDARGSLDMIELPVRGRGGATALACCQATGNVMVACHRILVLFRYIVRTHESSRTRYIDFEDTEVRVSLSFTPIQTFLCEELAVCMGRHSLLVFRLRHSQDSGAVAGAGADDKSGRVEDSGAGSHRRCHANHQALNLKQILQVEQEVNSGRRSWGSGGASLGVSLPVTVQLPAIAAERASRGHCSPGSGVVHHSNPFVSDPSDVAANVFGGASDFNVEALLRLQLAGDPQGGHGEEFGCLTLQPLYRRSSAPGPIGGGGSAGRRAGRQHKSPPAPGAWLNSQDRAQLCGVACLVATQQEGYLYHFPMDGSTPPAHPCVAVYPFTAPVSRVVLEPLALHALTDTGLETYTLRSAHRALASLQGVCPPADDPICLIGLRPFLGARHLLASGPYLVLLATSEGGSPPPPVPARSASTPSPWTLYSLRLPTPEVLFSDMVAVGESHRVASPSTYCHLLGEAHCVLASARLLSDQPGAAAPAPVRTPEENEEALLALYRESCAHLGDFHMLSDEAAERDLAARYYRMARLPPQRVLHRMRRHAHRLGQPAALPGMEGLPEDERGEDDGAALRIGLRSQLHRGQVHYLEAEVLQPRQPEEALDDQGARLLTGQLLELLEKDEEVAEGPAEALEKLASLVLRARMLREYSASRTLTLLRARAPAIGEASACVVLAVLVLEVQVGAVSAAGPGVSEVLAALQALAADALLPEMLQHWELLLDGPGLSELATVLMERRPHDVAALFAKLVAAETISLARILKMMLDHLSTQIGSSGSNGSVVSVVFQRFLETFFAAFFATHPVDVHMDLATEEALKILVRSYLSDLQAPCAPQPGSVQPEPLPLVLLDADRLPFLDAMPPFAADLAERLASPVKQAPPQPQPGSDHKKLSLRKLQAVLCSGRLPRACVTEVLRFVRGQPKLYGNLSLQALCLPGREATGILLDFCPQAVLRYAQDLYRTEEDWRLLLVGLDAKLRTTSGQSQPLSTLYRQTLTAVLDHLAHSVNVETLCRLLQLDAQLDATLDGHLPHLHTCQRVAGANAVRDYIASTSTAFLSQLDH</sequence>
<dbReference type="Pfam" id="PF14761">
    <property type="entry name" value="HPS3_N"/>
    <property type="match status" value="1"/>
</dbReference>
<evidence type="ECO:0000256" key="1">
    <source>
        <dbReference type="SAM" id="MobiDB-lite"/>
    </source>
</evidence>
<dbReference type="GeneID" id="113207530"/>
<dbReference type="Proteomes" id="UP000504606">
    <property type="component" value="Unplaced"/>
</dbReference>
<dbReference type="Pfam" id="PF14763">
    <property type="entry name" value="HPS3_C"/>
    <property type="match status" value="2"/>
</dbReference>
<evidence type="ECO:0000313" key="5">
    <source>
        <dbReference type="RefSeq" id="XP_026279926.2"/>
    </source>
</evidence>
<accession>A0A6J1SN20</accession>
<dbReference type="InterPro" id="IPR017216">
    <property type="entry name" value="HPS3"/>
</dbReference>
<dbReference type="PANTHER" id="PTHR28633:SF1">
    <property type="entry name" value="BLOC-2 COMPLEX MEMBER HPS3"/>
    <property type="match status" value="1"/>
</dbReference>
<name>A0A6J1SN20_FRAOC</name>
<evidence type="ECO:0000259" key="2">
    <source>
        <dbReference type="Pfam" id="PF14761"/>
    </source>
</evidence>
<keyword evidence="4" id="KW-1185">Reference proteome</keyword>
<dbReference type="RefSeq" id="XP_026279926.2">
    <property type="nucleotide sequence ID" value="XM_026424141.2"/>
</dbReference>
<dbReference type="OrthoDB" id="10255480at2759"/>
<dbReference type="AlphaFoldDB" id="A0A6J1SN20"/>
<feature type="domain" description="BLOC-2 complex member HPS3 C-terminal" evidence="3">
    <location>
        <begin position="1007"/>
        <end position="1153"/>
    </location>
</feature>
<proteinExistence type="predicted"/>
<protein>
    <submittedName>
        <fullName evidence="5">Uncharacterized protein LOC113207530</fullName>
    </submittedName>
</protein>
<dbReference type="PANTHER" id="PTHR28633">
    <property type="entry name" value="HERMANSKY-PUDLAK SYNDROME 3 PROTEIN"/>
    <property type="match status" value="1"/>
</dbReference>
<dbReference type="InterPro" id="IPR029438">
    <property type="entry name" value="HPS3_C"/>
</dbReference>
<feature type="region of interest" description="Disordered" evidence="1">
    <location>
        <begin position="233"/>
        <end position="253"/>
    </location>
</feature>
<feature type="domain" description="BLOC-2 complex member HPS3 N-terminal" evidence="2">
    <location>
        <begin position="4"/>
        <end position="234"/>
    </location>
</feature>
<evidence type="ECO:0000259" key="3">
    <source>
        <dbReference type="Pfam" id="PF14763"/>
    </source>
</evidence>
<reference evidence="5" key="1">
    <citation type="submission" date="2025-08" db="UniProtKB">
        <authorList>
            <consortium name="RefSeq"/>
        </authorList>
    </citation>
    <scope>IDENTIFICATION</scope>
    <source>
        <tissue evidence="5">Whole organism</tissue>
    </source>
</reference>
<gene>
    <name evidence="5" type="primary">LOC113207530</name>
</gene>
<evidence type="ECO:0000313" key="4">
    <source>
        <dbReference type="Proteomes" id="UP000504606"/>
    </source>
</evidence>
<dbReference type="GO" id="GO:0005737">
    <property type="term" value="C:cytoplasm"/>
    <property type="evidence" value="ECO:0007669"/>
    <property type="project" value="TreeGrafter"/>
</dbReference>
<dbReference type="KEGG" id="foc:113207530"/>
<feature type="region of interest" description="Disordered" evidence="1">
    <location>
        <begin position="380"/>
        <end position="407"/>
    </location>
</feature>
<organism evidence="4 5">
    <name type="scientific">Frankliniella occidentalis</name>
    <name type="common">Western flower thrips</name>
    <name type="synonym">Euthrips occidentalis</name>
    <dbReference type="NCBI Taxonomy" id="133901"/>
    <lineage>
        <taxon>Eukaryota</taxon>
        <taxon>Metazoa</taxon>
        <taxon>Ecdysozoa</taxon>
        <taxon>Arthropoda</taxon>
        <taxon>Hexapoda</taxon>
        <taxon>Insecta</taxon>
        <taxon>Pterygota</taxon>
        <taxon>Neoptera</taxon>
        <taxon>Paraneoptera</taxon>
        <taxon>Thysanoptera</taxon>
        <taxon>Terebrantia</taxon>
        <taxon>Thripoidea</taxon>
        <taxon>Thripidae</taxon>
        <taxon>Frankliniella</taxon>
    </lineage>
</organism>
<feature type="domain" description="BLOC-2 complex member HPS3 C-terminal" evidence="3">
    <location>
        <begin position="560"/>
        <end position="667"/>
    </location>
</feature>
<dbReference type="InterPro" id="IPR029437">
    <property type="entry name" value="HPS3_N"/>
</dbReference>
<feature type="compositionally biased region" description="Basic and acidic residues" evidence="1">
    <location>
        <begin position="239"/>
        <end position="248"/>
    </location>
</feature>